<sequence length="68" mass="7053">MTPRRKSSLLWGVVGALAFLALVQGYRLLVESLTVSAAVFGAVALLVGATAAGVTYVLEPRIHGNGRS</sequence>
<accession>A0A1H3WUC1</accession>
<evidence type="ECO:0000259" key="2">
    <source>
        <dbReference type="Pfam" id="PF25938"/>
    </source>
</evidence>
<keyword evidence="1" id="KW-0472">Membrane</keyword>
<protein>
    <recommendedName>
        <fullName evidence="2">DUF7981 domain-containing protein</fullName>
    </recommendedName>
</protein>
<keyword evidence="1" id="KW-1133">Transmembrane helix</keyword>
<feature type="transmembrane region" description="Helical" evidence="1">
    <location>
        <begin position="35"/>
        <end position="58"/>
    </location>
</feature>
<dbReference type="EMBL" id="FNQT01000001">
    <property type="protein sequence ID" value="SDZ90723.1"/>
    <property type="molecule type" value="Genomic_DNA"/>
</dbReference>
<gene>
    <name evidence="3" type="ORF">SAMN04488065_1148</name>
</gene>
<keyword evidence="1" id="KW-0812">Transmembrane</keyword>
<name>A0A1H3WUC1_9EURY</name>
<reference evidence="3 4" key="1">
    <citation type="submission" date="2016-10" db="EMBL/GenBank/DDBJ databases">
        <authorList>
            <person name="de Groot N.N."/>
        </authorList>
    </citation>
    <scope>NUCLEOTIDE SEQUENCE [LARGE SCALE GENOMIC DNA]</scope>
    <source>
        <strain evidence="3 4">CGMCC 1.8712</strain>
    </source>
</reference>
<organism evidence="3 4">
    <name type="scientific">Haloplanus vescus</name>
    <dbReference type="NCBI Taxonomy" id="555874"/>
    <lineage>
        <taxon>Archaea</taxon>
        <taxon>Methanobacteriati</taxon>
        <taxon>Methanobacteriota</taxon>
        <taxon>Stenosarchaea group</taxon>
        <taxon>Halobacteria</taxon>
        <taxon>Halobacteriales</taxon>
        <taxon>Haloferacaceae</taxon>
        <taxon>Haloplanus</taxon>
    </lineage>
</organism>
<dbReference type="Proteomes" id="UP000236755">
    <property type="component" value="Unassembled WGS sequence"/>
</dbReference>
<evidence type="ECO:0000256" key="1">
    <source>
        <dbReference type="SAM" id="Phobius"/>
    </source>
</evidence>
<evidence type="ECO:0000313" key="4">
    <source>
        <dbReference type="Proteomes" id="UP000236755"/>
    </source>
</evidence>
<dbReference type="InterPro" id="IPR058287">
    <property type="entry name" value="DUF7981"/>
</dbReference>
<dbReference type="Pfam" id="PF25938">
    <property type="entry name" value="DUF7981"/>
    <property type="match status" value="1"/>
</dbReference>
<dbReference type="RefSeq" id="WP_092632746.1">
    <property type="nucleotide sequence ID" value="NZ_FNQT01000001.1"/>
</dbReference>
<proteinExistence type="predicted"/>
<keyword evidence="4" id="KW-1185">Reference proteome</keyword>
<dbReference type="AlphaFoldDB" id="A0A1H3WUC1"/>
<dbReference type="OrthoDB" id="307419at2157"/>
<dbReference type="STRING" id="555874.SAMN04488065_1148"/>
<feature type="domain" description="DUF7981" evidence="2">
    <location>
        <begin position="1"/>
        <end position="67"/>
    </location>
</feature>
<evidence type="ECO:0000313" key="3">
    <source>
        <dbReference type="EMBL" id="SDZ90723.1"/>
    </source>
</evidence>